<comment type="caution">
    <text evidence="1">The sequence shown here is derived from an EMBL/GenBank/DDBJ whole genome shotgun (WGS) entry which is preliminary data.</text>
</comment>
<reference evidence="1" key="1">
    <citation type="submission" date="2021-03" db="EMBL/GenBank/DDBJ databases">
        <title>Antimicrobial resistance genes in bacteria isolated from Japanese honey, and their potential for conferring macrolide and lincosamide resistance in the American foulbrood pathogen Paenibacillus larvae.</title>
        <authorList>
            <person name="Okamoto M."/>
            <person name="Kumagai M."/>
            <person name="Kanamori H."/>
            <person name="Takamatsu D."/>
        </authorList>
    </citation>
    <scope>NUCLEOTIDE SEQUENCE</scope>
    <source>
        <strain evidence="1">J41TS4</strain>
    </source>
</reference>
<sequence length="481" mass="54346">MLPSNSNLPISNNLIQTDVGNFAQGLTRYLDELGLPSAQVLVDPSESLRVITNLPYVVDKLSEEKRGNSMYISKFVAACGAGLFDAALNMLWNETVNNLREKVTRFDMDYFLDSVITDTRRRVIFKSVEDLNKLEEWELVKGCKDTGIITEIGYKHLDYIRDMRNHASAAHPNHNDLTGLQLVGWLETCIIEVLGKEPEGPVIHVKQLLHNLRTKVLSNDDVAPINANIQQLPIELINSTLRAVFGMFTSHELAVHVRNNLKLISKSLWDKSSKQVKHETGIKYATFSANAELDRKQFAHDFLTNVNGLSFIPSDLKAIDMDQVLDTLTNAHYGWNNFHNEPPHARLLASYIPDTGEIPESVSEKYVKTVIDCSIGNAYGISTAANSYYRFMLERFTEDQQKQFILLLWDDDICYKLSKKECLNNFKSIASEFSDKATNPLLKKVLSMIVNPKGTIIEGAPLSQVKSVTKFYEEVERLLNS</sequence>
<evidence type="ECO:0000313" key="1">
    <source>
        <dbReference type="EMBL" id="GIO42280.1"/>
    </source>
</evidence>
<organism evidence="1 2">
    <name type="scientific">Paenibacillus apis</name>
    <dbReference type="NCBI Taxonomy" id="1792174"/>
    <lineage>
        <taxon>Bacteria</taxon>
        <taxon>Bacillati</taxon>
        <taxon>Bacillota</taxon>
        <taxon>Bacilli</taxon>
        <taxon>Bacillales</taxon>
        <taxon>Paenibacillaceae</taxon>
        <taxon>Paenibacillus</taxon>
    </lineage>
</organism>
<dbReference type="AlphaFoldDB" id="A0A920CK81"/>
<proteinExistence type="predicted"/>
<keyword evidence="2" id="KW-1185">Reference proteome</keyword>
<protein>
    <submittedName>
        <fullName evidence="1">Uncharacterized protein</fullName>
    </submittedName>
</protein>
<dbReference type="EMBL" id="BORS01000006">
    <property type="protein sequence ID" value="GIO42280.1"/>
    <property type="molecule type" value="Genomic_DNA"/>
</dbReference>
<gene>
    <name evidence="1" type="ORF">J41TS4_20380</name>
</gene>
<dbReference type="Proteomes" id="UP000678895">
    <property type="component" value="Unassembled WGS sequence"/>
</dbReference>
<accession>A0A920CK81</accession>
<evidence type="ECO:0000313" key="2">
    <source>
        <dbReference type="Proteomes" id="UP000678895"/>
    </source>
</evidence>
<dbReference type="RefSeq" id="WP_301627015.1">
    <property type="nucleotide sequence ID" value="NZ_BORS01000006.1"/>
</dbReference>
<name>A0A920CK81_9BACL</name>